<name>A0A7I7UF35_MYCPV</name>
<evidence type="ECO:0000256" key="1">
    <source>
        <dbReference type="SAM" id="Phobius"/>
    </source>
</evidence>
<keyword evidence="1" id="KW-0812">Transmembrane</keyword>
<sequence length="315" mass="33167">MGRRLWATLGVVATVAAAAALAVRFVPTVHRPLAATAASAPYLMVGAPIALIVFAALRHWLMAALAVALTAAAVTVQAPLYIADDAPDGVTVRVASANLRYGEADAASVVDMARTHADILAVQELTPEATRRITAAGLNEHFPYQALLPREGPAGVGIWSRYPIASSSPVDGFRLGFLTARVRIPDTGTETTVVTTHLSAPWPEPIEGWRNDIAHLKATLQRLAAAPGAVIVAGDLNSTADMREFRSLISDGYRDAAEQAGAGLVPTHPADIGIPPVWAVDHILTRDCTAISVRTLGINDTDHRALLASVVLSRK</sequence>
<evidence type="ECO:0000313" key="4">
    <source>
        <dbReference type="Proteomes" id="UP000467252"/>
    </source>
</evidence>
<gene>
    <name evidence="3" type="ORF">MPUL_12320</name>
</gene>
<dbReference type="EMBL" id="AP022599">
    <property type="protein sequence ID" value="BBY80074.1"/>
    <property type="molecule type" value="Genomic_DNA"/>
</dbReference>
<dbReference type="InterPro" id="IPR036691">
    <property type="entry name" value="Endo/exonu/phosph_ase_sf"/>
</dbReference>
<dbReference type="Proteomes" id="UP000467252">
    <property type="component" value="Chromosome"/>
</dbReference>
<dbReference type="SUPFAM" id="SSF56219">
    <property type="entry name" value="DNase I-like"/>
    <property type="match status" value="1"/>
</dbReference>
<feature type="transmembrane region" description="Helical" evidence="1">
    <location>
        <begin position="32"/>
        <end position="54"/>
    </location>
</feature>
<keyword evidence="1" id="KW-1133">Transmembrane helix</keyword>
<dbReference type="AlphaFoldDB" id="A0A7I7UF35"/>
<evidence type="ECO:0000259" key="2">
    <source>
        <dbReference type="Pfam" id="PF03372"/>
    </source>
</evidence>
<dbReference type="InterPro" id="IPR005135">
    <property type="entry name" value="Endo/exonuclease/phosphatase"/>
</dbReference>
<keyword evidence="1" id="KW-0472">Membrane</keyword>
<dbReference type="Gene3D" id="3.60.10.10">
    <property type="entry name" value="Endonuclease/exonuclease/phosphatase"/>
    <property type="match status" value="1"/>
</dbReference>
<accession>A0A7I7UF35</accession>
<dbReference type="Pfam" id="PF03372">
    <property type="entry name" value="Exo_endo_phos"/>
    <property type="match status" value="1"/>
</dbReference>
<keyword evidence="4" id="KW-1185">Reference proteome</keyword>
<dbReference type="RefSeq" id="WP_163898164.1">
    <property type="nucleotide sequence ID" value="NZ_AP022599.1"/>
</dbReference>
<organism evidence="3 4">
    <name type="scientific">Mycolicibacterium pulveris</name>
    <name type="common">Mycobacterium pulveris</name>
    <dbReference type="NCBI Taxonomy" id="36813"/>
    <lineage>
        <taxon>Bacteria</taxon>
        <taxon>Bacillati</taxon>
        <taxon>Actinomycetota</taxon>
        <taxon>Actinomycetes</taxon>
        <taxon>Mycobacteriales</taxon>
        <taxon>Mycobacteriaceae</taxon>
        <taxon>Mycolicibacterium</taxon>
    </lineage>
</organism>
<evidence type="ECO:0000313" key="3">
    <source>
        <dbReference type="EMBL" id="BBY80074.1"/>
    </source>
</evidence>
<protein>
    <recommendedName>
        <fullName evidence="2">Endonuclease/exonuclease/phosphatase domain-containing protein</fullName>
    </recommendedName>
</protein>
<dbReference type="GO" id="GO:0003824">
    <property type="term" value="F:catalytic activity"/>
    <property type="evidence" value="ECO:0007669"/>
    <property type="project" value="InterPro"/>
</dbReference>
<feature type="transmembrane region" description="Helical" evidence="1">
    <location>
        <begin position="61"/>
        <end position="82"/>
    </location>
</feature>
<proteinExistence type="predicted"/>
<reference evidence="3 4" key="1">
    <citation type="journal article" date="2019" name="Emerg. Microbes Infect.">
        <title>Comprehensive subspecies identification of 175 nontuberculous mycobacteria species based on 7547 genomic profiles.</title>
        <authorList>
            <person name="Matsumoto Y."/>
            <person name="Kinjo T."/>
            <person name="Motooka D."/>
            <person name="Nabeya D."/>
            <person name="Jung N."/>
            <person name="Uechi K."/>
            <person name="Horii T."/>
            <person name="Iida T."/>
            <person name="Fujita J."/>
            <person name="Nakamura S."/>
        </authorList>
    </citation>
    <scope>NUCLEOTIDE SEQUENCE [LARGE SCALE GENOMIC DNA]</scope>
    <source>
        <strain evidence="3 4">JCM 6370</strain>
    </source>
</reference>
<feature type="domain" description="Endonuclease/exonuclease/phosphatase" evidence="2">
    <location>
        <begin position="95"/>
        <end position="303"/>
    </location>
</feature>